<reference evidence="1 2" key="1">
    <citation type="journal article" date="2019" name="Sci. Rep.">
        <title>Orb-weaving spider Araneus ventricosus genome elucidates the spidroin gene catalogue.</title>
        <authorList>
            <person name="Kono N."/>
            <person name="Nakamura H."/>
            <person name="Ohtoshi R."/>
            <person name="Moran D.A.P."/>
            <person name="Shinohara A."/>
            <person name="Yoshida Y."/>
            <person name="Fujiwara M."/>
            <person name="Mori M."/>
            <person name="Tomita M."/>
            <person name="Arakawa K."/>
        </authorList>
    </citation>
    <scope>NUCLEOTIDE SEQUENCE [LARGE SCALE GENOMIC DNA]</scope>
</reference>
<evidence type="ECO:0000313" key="2">
    <source>
        <dbReference type="Proteomes" id="UP000499080"/>
    </source>
</evidence>
<proteinExistence type="predicted"/>
<accession>A0A4Y2A5P3</accession>
<evidence type="ECO:0000313" key="1">
    <source>
        <dbReference type="EMBL" id="GBL75000.1"/>
    </source>
</evidence>
<dbReference type="Proteomes" id="UP000499080">
    <property type="component" value="Unassembled WGS sequence"/>
</dbReference>
<protein>
    <submittedName>
        <fullName evidence="1">Uncharacterized protein</fullName>
    </submittedName>
</protein>
<keyword evidence="2" id="KW-1185">Reference proteome</keyword>
<comment type="caution">
    <text evidence="1">The sequence shown here is derived from an EMBL/GenBank/DDBJ whole genome shotgun (WGS) entry which is preliminary data.</text>
</comment>
<dbReference type="EMBL" id="BGPR01079547">
    <property type="protein sequence ID" value="GBL75000.1"/>
    <property type="molecule type" value="Genomic_DNA"/>
</dbReference>
<feature type="non-terminal residue" evidence="1">
    <location>
        <position position="43"/>
    </location>
</feature>
<sequence length="43" mass="4552">MPHPSYASGLVLKSRLRGSRVPGSKPGCTERIAILPEDPSCMG</sequence>
<gene>
    <name evidence="1" type="ORF">AVEN_120744_1</name>
</gene>
<organism evidence="1 2">
    <name type="scientific">Araneus ventricosus</name>
    <name type="common">Orbweaver spider</name>
    <name type="synonym">Epeira ventricosa</name>
    <dbReference type="NCBI Taxonomy" id="182803"/>
    <lineage>
        <taxon>Eukaryota</taxon>
        <taxon>Metazoa</taxon>
        <taxon>Ecdysozoa</taxon>
        <taxon>Arthropoda</taxon>
        <taxon>Chelicerata</taxon>
        <taxon>Arachnida</taxon>
        <taxon>Araneae</taxon>
        <taxon>Araneomorphae</taxon>
        <taxon>Entelegynae</taxon>
        <taxon>Araneoidea</taxon>
        <taxon>Araneidae</taxon>
        <taxon>Araneus</taxon>
    </lineage>
</organism>
<dbReference type="AlphaFoldDB" id="A0A4Y2A5P3"/>
<name>A0A4Y2A5P3_ARAVE</name>